<organism evidence="9 10">
    <name type="scientific">Schizothecium vesticola</name>
    <dbReference type="NCBI Taxonomy" id="314040"/>
    <lineage>
        <taxon>Eukaryota</taxon>
        <taxon>Fungi</taxon>
        <taxon>Dikarya</taxon>
        <taxon>Ascomycota</taxon>
        <taxon>Pezizomycotina</taxon>
        <taxon>Sordariomycetes</taxon>
        <taxon>Sordariomycetidae</taxon>
        <taxon>Sordariales</taxon>
        <taxon>Schizotheciaceae</taxon>
        <taxon>Schizothecium</taxon>
    </lineage>
</organism>
<dbReference type="InterPro" id="IPR049326">
    <property type="entry name" value="Rhodopsin_dom_fungi"/>
</dbReference>
<feature type="transmembrane region" description="Helical" evidence="7">
    <location>
        <begin position="101"/>
        <end position="128"/>
    </location>
</feature>
<evidence type="ECO:0000256" key="1">
    <source>
        <dbReference type="ARBA" id="ARBA00004141"/>
    </source>
</evidence>
<evidence type="ECO:0000256" key="6">
    <source>
        <dbReference type="SAM" id="MobiDB-lite"/>
    </source>
</evidence>
<dbReference type="PANTHER" id="PTHR33048">
    <property type="entry name" value="PTH11-LIKE INTEGRAL MEMBRANE PROTEIN (AFU_ORTHOLOGUE AFUA_5G11245)"/>
    <property type="match status" value="1"/>
</dbReference>
<sequence length="368" mass="40076">MSNTTATNATAPPGIPQELPISPRAAHLAQVHVGVTVPLLLLTTAIFATRMYTRVWPRWRIEACEWFMIAGYACTVASYGMLLPGVIITPKIISLGEGMNAIMLSILAIPLFGSAITAIKISASLSLLRVKHSRPWKVGLYIIIGLMGGWEIGSFIGFFQLCRPLSDWWDITNPTPQCVDASIIRILSLAGSVIGISTDVLLSLSPITFLWTLHRPVRERVLVCLLMGMGLFASVASIVKLCIILQWAPKPGDDIWAISMSITTWTVTELFFGIMAGCLPFLKPLIERCLGRIGISVGEYQDEEVYTDGPRGRNFILKPVPFSFSDSQMNRTMAVDTRDGTLDESAAVSSSGGPEKSDLSITKTESQG</sequence>
<evidence type="ECO:0000256" key="7">
    <source>
        <dbReference type="SAM" id="Phobius"/>
    </source>
</evidence>
<feature type="transmembrane region" description="Helical" evidence="7">
    <location>
        <begin position="222"/>
        <end position="249"/>
    </location>
</feature>
<feature type="transmembrane region" description="Helical" evidence="7">
    <location>
        <begin position="29"/>
        <end position="48"/>
    </location>
</feature>
<dbReference type="GO" id="GO:0016020">
    <property type="term" value="C:membrane"/>
    <property type="evidence" value="ECO:0007669"/>
    <property type="project" value="UniProtKB-SubCell"/>
</dbReference>
<comment type="caution">
    <text evidence="9">The sequence shown here is derived from an EMBL/GenBank/DDBJ whole genome shotgun (WGS) entry which is preliminary data.</text>
</comment>
<feature type="transmembrane region" description="Helical" evidence="7">
    <location>
        <begin position="69"/>
        <end position="89"/>
    </location>
</feature>
<comment type="similarity">
    <text evidence="5">Belongs to the SAT4 family.</text>
</comment>
<evidence type="ECO:0000256" key="3">
    <source>
        <dbReference type="ARBA" id="ARBA00022989"/>
    </source>
</evidence>
<gene>
    <name evidence="9" type="ORF">B0T18DRAFT_412836</name>
</gene>
<dbReference type="AlphaFoldDB" id="A0AA40EWN9"/>
<feature type="transmembrane region" description="Helical" evidence="7">
    <location>
        <begin position="181"/>
        <end position="202"/>
    </location>
</feature>
<evidence type="ECO:0000256" key="5">
    <source>
        <dbReference type="ARBA" id="ARBA00038359"/>
    </source>
</evidence>
<dbReference type="Proteomes" id="UP001172155">
    <property type="component" value="Unassembled WGS sequence"/>
</dbReference>
<evidence type="ECO:0000256" key="4">
    <source>
        <dbReference type="ARBA" id="ARBA00023136"/>
    </source>
</evidence>
<feature type="domain" description="Rhodopsin" evidence="8">
    <location>
        <begin position="50"/>
        <end position="288"/>
    </location>
</feature>
<accession>A0AA40EWN9</accession>
<proteinExistence type="inferred from homology"/>
<evidence type="ECO:0000256" key="2">
    <source>
        <dbReference type="ARBA" id="ARBA00022692"/>
    </source>
</evidence>
<evidence type="ECO:0000313" key="10">
    <source>
        <dbReference type="Proteomes" id="UP001172155"/>
    </source>
</evidence>
<evidence type="ECO:0000259" key="8">
    <source>
        <dbReference type="Pfam" id="PF20684"/>
    </source>
</evidence>
<keyword evidence="3 7" id="KW-1133">Transmembrane helix</keyword>
<dbReference type="InterPro" id="IPR052337">
    <property type="entry name" value="SAT4-like"/>
</dbReference>
<feature type="transmembrane region" description="Helical" evidence="7">
    <location>
        <begin position="140"/>
        <end position="161"/>
    </location>
</feature>
<protein>
    <recommendedName>
        <fullName evidence="8">Rhodopsin domain-containing protein</fullName>
    </recommendedName>
</protein>
<reference evidence="9" key="1">
    <citation type="submission" date="2023-06" db="EMBL/GenBank/DDBJ databases">
        <title>Genome-scale phylogeny and comparative genomics of the fungal order Sordariales.</title>
        <authorList>
            <consortium name="Lawrence Berkeley National Laboratory"/>
            <person name="Hensen N."/>
            <person name="Bonometti L."/>
            <person name="Westerberg I."/>
            <person name="Brannstrom I.O."/>
            <person name="Guillou S."/>
            <person name="Cros-Aarteil S."/>
            <person name="Calhoun S."/>
            <person name="Haridas S."/>
            <person name="Kuo A."/>
            <person name="Mondo S."/>
            <person name="Pangilinan J."/>
            <person name="Riley R."/>
            <person name="LaButti K."/>
            <person name="Andreopoulos B."/>
            <person name="Lipzen A."/>
            <person name="Chen C."/>
            <person name="Yanf M."/>
            <person name="Daum C."/>
            <person name="Ng V."/>
            <person name="Clum A."/>
            <person name="Steindorff A."/>
            <person name="Ohm R."/>
            <person name="Martin F."/>
            <person name="Silar P."/>
            <person name="Natvig D."/>
            <person name="Lalanne C."/>
            <person name="Gautier V."/>
            <person name="Ament-velasquez S.L."/>
            <person name="Kruys A."/>
            <person name="Hutchinson M.I."/>
            <person name="Powell A.J."/>
            <person name="Barry K."/>
            <person name="Miller A.N."/>
            <person name="Grigoriev I.V."/>
            <person name="Debuchy R."/>
            <person name="Gladieux P."/>
            <person name="Thoren M.H."/>
            <person name="Johannesson H."/>
        </authorList>
    </citation>
    <scope>NUCLEOTIDE SEQUENCE</scope>
    <source>
        <strain evidence="9">SMH3187-1</strain>
    </source>
</reference>
<dbReference type="PANTHER" id="PTHR33048:SF129">
    <property type="entry name" value="INTEGRAL MEMBRANE PROTEIN-RELATED"/>
    <property type="match status" value="1"/>
</dbReference>
<dbReference type="Pfam" id="PF20684">
    <property type="entry name" value="Fung_rhodopsin"/>
    <property type="match status" value="1"/>
</dbReference>
<feature type="region of interest" description="Disordered" evidence="6">
    <location>
        <begin position="340"/>
        <end position="368"/>
    </location>
</feature>
<keyword evidence="4 7" id="KW-0472">Membrane</keyword>
<keyword evidence="10" id="KW-1185">Reference proteome</keyword>
<feature type="compositionally biased region" description="Polar residues" evidence="6">
    <location>
        <begin position="359"/>
        <end position="368"/>
    </location>
</feature>
<feature type="transmembrane region" description="Helical" evidence="7">
    <location>
        <begin position="255"/>
        <end position="282"/>
    </location>
</feature>
<evidence type="ECO:0000313" key="9">
    <source>
        <dbReference type="EMBL" id="KAK0746950.1"/>
    </source>
</evidence>
<comment type="subcellular location">
    <subcellularLocation>
        <location evidence="1">Membrane</location>
        <topology evidence="1">Multi-pass membrane protein</topology>
    </subcellularLocation>
</comment>
<keyword evidence="2 7" id="KW-0812">Transmembrane</keyword>
<dbReference type="EMBL" id="JAUKUD010000004">
    <property type="protein sequence ID" value="KAK0746950.1"/>
    <property type="molecule type" value="Genomic_DNA"/>
</dbReference>
<name>A0AA40EWN9_9PEZI</name>